<name>A0A853IAM9_9GAMM</name>
<feature type="domain" description="Mannan-binding protein" evidence="2">
    <location>
        <begin position="90"/>
        <end position="123"/>
    </location>
</feature>
<dbReference type="InterPro" id="IPR021992">
    <property type="entry name" value="MVL"/>
</dbReference>
<dbReference type="Gene3D" id="3.30.1490.230">
    <property type="match status" value="2"/>
</dbReference>
<feature type="chain" id="PRO_5032917546" evidence="1">
    <location>
        <begin position="26"/>
        <end position="133"/>
    </location>
</feature>
<sequence>MEIKKIILASLSSTILMLQTNVASALDIKAGPIWNNADAATKCPMATQHYGGWTGNWKTIKPGVMSVCETVEESITSDEYAIQAGPIWNNQDAVNKCSSATQHYGGWTGNWTTIIAGKMSVCETHQKVITEYH</sequence>
<evidence type="ECO:0000259" key="2">
    <source>
        <dbReference type="Pfam" id="PF12151"/>
    </source>
</evidence>
<reference evidence="3 4" key="1">
    <citation type="submission" date="2020-07" db="EMBL/GenBank/DDBJ databases">
        <title>Endozoicomonas sp. nov., isolated from sediment.</title>
        <authorList>
            <person name="Gu T."/>
        </authorList>
    </citation>
    <scope>NUCLEOTIDE SEQUENCE [LARGE SCALE GENOMIC DNA]</scope>
    <source>
        <strain evidence="3 4">SM1973</strain>
    </source>
</reference>
<gene>
    <name evidence="3" type="ORF">H0A36_28705</name>
</gene>
<dbReference type="Proteomes" id="UP000569732">
    <property type="component" value="Unassembled WGS sequence"/>
</dbReference>
<dbReference type="EMBL" id="JACCKB010000216">
    <property type="protein sequence ID" value="NYZ69999.1"/>
    <property type="molecule type" value="Genomic_DNA"/>
</dbReference>
<proteinExistence type="predicted"/>
<feature type="signal peptide" evidence="1">
    <location>
        <begin position="1"/>
        <end position="25"/>
    </location>
</feature>
<organism evidence="3 4">
    <name type="scientific">Spartinivicinus marinus</name>
    <dbReference type="NCBI Taxonomy" id="2994442"/>
    <lineage>
        <taxon>Bacteria</taxon>
        <taxon>Pseudomonadati</taxon>
        <taxon>Pseudomonadota</taxon>
        <taxon>Gammaproteobacteria</taxon>
        <taxon>Oceanospirillales</taxon>
        <taxon>Zooshikellaceae</taxon>
        <taxon>Spartinivicinus</taxon>
    </lineage>
</organism>
<feature type="domain" description="Mannan-binding protein" evidence="2">
    <location>
        <begin position="36"/>
        <end position="69"/>
    </location>
</feature>
<dbReference type="InterPro" id="IPR053754">
    <property type="entry name" value="OligoMan_bind_ChitinaseAct_sf"/>
</dbReference>
<comment type="caution">
    <text evidence="3">The sequence shown here is derived from an EMBL/GenBank/DDBJ whole genome shotgun (WGS) entry which is preliminary data.</text>
</comment>
<evidence type="ECO:0000313" key="4">
    <source>
        <dbReference type="Proteomes" id="UP000569732"/>
    </source>
</evidence>
<accession>A0A853IAM9</accession>
<keyword evidence="4" id="KW-1185">Reference proteome</keyword>
<keyword evidence="1" id="KW-0732">Signal</keyword>
<protein>
    <submittedName>
        <fullName evidence="3">Lectin MVL</fullName>
    </submittedName>
</protein>
<dbReference type="RefSeq" id="WP_180571946.1">
    <property type="nucleotide sequence ID" value="NZ_JACCKB010000216.1"/>
</dbReference>
<dbReference type="AlphaFoldDB" id="A0A853IAM9"/>
<dbReference type="Pfam" id="PF12151">
    <property type="entry name" value="MVL"/>
    <property type="match status" value="2"/>
</dbReference>
<evidence type="ECO:0000313" key="3">
    <source>
        <dbReference type="EMBL" id="NYZ69999.1"/>
    </source>
</evidence>
<evidence type="ECO:0000256" key="1">
    <source>
        <dbReference type="SAM" id="SignalP"/>
    </source>
</evidence>